<evidence type="ECO:0000313" key="3">
    <source>
        <dbReference type="Proteomes" id="UP001162162"/>
    </source>
</evidence>
<keyword evidence="1" id="KW-0472">Membrane</keyword>
<evidence type="ECO:0000313" key="2">
    <source>
        <dbReference type="EMBL" id="KAJ8946336.1"/>
    </source>
</evidence>
<evidence type="ECO:0000256" key="1">
    <source>
        <dbReference type="SAM" id="Phobius"/>
    </source>
</evidence>
<gene>
    <name evidence="2" type="ORF">NQ318_004226</name>
</gene>
<comment type="caution">
    <text evidence="2">The sequence shown here is derived from an EMBL/GenBank/DDBJ whole genome shotgun (WGS) entry which is preliminary data.</text>
</comment>
<dbReference type="EMBL" id="JAPWTK010000189">
    <property type="protein sequence ID" value="KAJ8946336.1"/>
    <property type="molecule type" value="Genomic_DNA"/>
</dbReference>
<protein>
    <submittedName>
        <fullName evidence="2">Uncharacterized protein</fullName>
    </submittedName>
</protein>
<proteinExistence type="predicted"/>
<organism evidence="2 3">
    <name type="scientific">Aromia moschata</name>
    <dbReference type="NCBI Taxonomy" id="1265417"/>
    <lineage>
        <taxon>Eukaryota</taxon>
        <taxon>Metazoa</taxon>
        <taxon>Ecdysozoa</taxon>
        <taxon>Arthropoda</taxon>
        <taxon>Hexapoda</taxon>
        <taxon>Insecta</taxon>
        <taxon>Pterygota</taxon>
        <taxon>Neoptera</taxon>
        <taxon>Endopterygota</taxon>
        <taxon>Coleoptera</taxon>
        <taxon>Polyphaga</taxon>
        <taxon>Cucujiformia</taxon>
        <taxon>Chrysomeloidea</taxon>
        <taxon>Cerambycidae</taxon>
        <taxon>Cerambycinae</taxon>
        <taxon>Callichromatini</taxon>
        <taxon>Aromia</taxon>
    </lineage>
</organism>
<name>A0AAV8Y699_9CUCU</name>
<dbReference type="Proteomes" id="UP001162162">
    <property type="component" value="Unassembled WGS sequence"/>
</dbReference>
<sequence>MADIEINLGLSDNKLIAYYDRADRIELQSAFRSTSMKITAQPTDSNLLKSAADVIAFLLYAFVVIARSIYGFFLPRSYHHRKDITGR</sequence>
<keyword evidence="1" id="KW-1133">Transmembrane helix</keyword>
<accession>A0AAV8Y699</accession>
<keyword evidence="3" id="KW-1185">Reference proteome</keyword>
<keyword evidence="1" id="KW-0812">Transmembrane</keyword>
<feature type="transmembrane region" description="Helical" evidence="1">
    <location>
        <begin position="54"/>
        <end position="74"/>
    </location>
</feature>
<reference evidence="2" key="1">
    <citation type="journal article" date="2023" name="Insect Mol. Biol.">
        <title>Genome sequencing provides insights into the evolution of gene families encoding plant cell wall-degrading enzymes in longhorned beetles.</title>
        <authorList>
            <person name="Shin N.R."/>
            <person name="Okamura Y."/>
            <person name="Kirsch R."/>
            <person name="Pauchet Y."/>
        </authorList>
    </citation>
    <scope>NUCLEOTIDE SEQUENCE</scope>
    <source>
        <strain evidence="2">AMC_N1</strain>
    </source>
</reference>
<dbReference type="AlphaFoldDB" id="A0AAV8Y699"/>